<name>N8Y5Z6_9GAMM</name>
<gene>
    <name evidence="1" type="ORF">F965_00101</name>
</gene>
<dbReference type="PATRIC" id="fig|1217675.3.peg.95"/>
<evidence type="ECO:0000313" key="2">
    <source>
        <dbReference type="Proteomes" id="UP000018438"/>
    </source>
</evidence>
<dbReference type="HOGENOM" id="CLU_081199_0_0_6"/>
<organism evidence="1 2">
    <name type="scientific">Acinetobacter schindleri NIPH 900</name>
    <dbReference type="NCBI Taxonomy" id="1217675"/>
    <lineage>
        <taxon>Bacteria</taxon>
        <taxon>Pseudomonadati</taxon>
        <taxon>Pseudomonadota</taxon>
        <taxon>Gammaproteobacteria</taxon>
        <taxon>Moraxellales</taxon>
        <taxon>Moraxellaceae</taxon>
        <taxon>Acinetobacter</taxon>
    </lineage>
</organism>
<sequence>MRIMLSNGQFIGTDRFISGVSRFDCVPIPINLEFQVLLDDDMDALLQEGSVISIGDNYLELVIIKRVVNNSGVIKDDRLIVIGAYIAVLKGCEALIKPAKRAVYFENTTIGACLRSAGGKLKVLEDVPLMRYLCALGATPTYEIARKCAEEGSVIYCNAQGKVIIKRLSKIMNQEPVAQWEKSSVQWVQNQTKLDHAIPTYQTVAPDGSTVEGTLTGGSKTSFYPNLDARRVKNLSTVLVTRGTLMRAYSPEIIAGQVVLIEGKKYVILTAAHRFDTGVLGGPTVSASKFWLAEVVSV</sequence>
<proteinExistence type="predicted"/>
<comment type="caution">
    <text evidence="1">The sequence shown here is derived from an EMBL/GenBank/DDBJ whole genome shotgun (WGS) entry which is preliminary data.</text>
</comment>
<evidence type="ECO:0000313" key="1">
    <source>
        <dbReference type="EMBL" id="ENV14755.1"/>
    </source>
</evidence>
<reference evidence="1 2" key="1">
    <citation type="submission" date="2013-02" db="EMBL/GenBank/DDBJ databases">
        <title>The Genome Sequence of Acinetobacter schindleri NIPH 900.</title>
        <authorList>
            <consortium name="The Broad Institute Genome Sequencing Platform"/>
            <consortium name="The Broad Institute Genome Sequencing Center for Infectious Disease"/>
            <person name="Cerqueira G."/>
            <person name="Feldgarden M."/>
            <person name="Courvalin P."/>
            <person name="Perichon B."/>
            <person name="Grillot-Courvalin C."/>
            <person name="Clermont D."/>
            <person name="Rocha E."/>
            <person name="Yoon E.-J."/>
            <person name="Nemec A."/>
            <person name="Walker B."/>
            <person name="Young S.K."/>
            <person name="Zeng Q."/>
            <person name="Gargeya S."/>
            <person name="Fitzgerald M."/>
            <person name="Haas B."/>
            <person name="Abouelleil A."/>
            <person name="Alvarado L."/>
            <person name="Arachchi H.M."/>
            <person name="Berlin A.M."/>
            <person name="Chapman S.B."/>
            <person name="Dewar J."/>
            <person name="Goldberg J."/>
            <person name="Griggs A."/>
            <person name="Gujja S."/>
            <person name="Hansen M."/>
            <person name="Howarth C."/>
            <person name="Imamovic A."/>
            <person name="Larimer J."/>
            <person name="McCowan C."/>
            <person name="Murphy C."/>
            <person name="Neiman D."/>
            <person name="Pearson M."/>
            <person name="Priest M."/>
            <person name="Roberts A."/>
            <person name="Saif S."/>
            <person name="Shea T."/>
            <person name="Sisk P."/>
            <person name="Sykes S."/>
            <person name="Wortman J."/>
            <person name="Nusbaum C."/>
            <person name="Birren B."/>
        </authorList>
    </citation>
    <scope>NUCLEOTIDE SEQUENCE [LARGE SCALE GENOMIC DNA]</scope>
    <source>
        <strain evidence="1 2">NIPH 900</strain>
    </source>
</reference>
<dbReference type="AlphaFoldDB" id="N8Y5Z6"/>
<dbReference type="Proteomes" id="UP000018438">
    <property type="component" value="Unassembled WGS sequence"/>
</dbReference>
<protein>
    <submittedName>
        <fullName evidence="1">Uncharacterized protein</fullName>
    </submittedName>
</protein>
<accession>N8Y5Z6</accession>
<dbReference type="EMBL" id="APPI01000003">
    <property type="protein sequence ID" value="ENV14755.1"/>
    <property type="molecule type" value="Genomic_DNA"/>
</dbReference>
<keyword evidence="2" id="KW-1185">Reference proteome</keyword>